<protein>
    <recommendedName>
        <fullName evidence="3">Superoxide dismutase</fullName>
    </recommendedName>
</protein>
<sequence>MAPPHSSFAPHPSAPHLGRRALLTASAAAAGALLTGSPAGAAARSGKTGDAGRTWPAVIPLPDGFRPEGIAIGGGPYAYLGSLGDGSIYRADLRSGRGRVVSAGPGTPSVGLKLDDRGRLFVAGRGQGARVVDARTGAVLASYPLTTAAPTFVNDVFLTPRAAWFTDSYQPALYALPLGRNGALPDADEAVRITLRGDWDQVPGEVVNANGITRTPDGTALLVVQSGVGALHRVDPRTGVTRLVGLGDAAPLTNGDGLLLLGRTLYVVQNRQDAIDVFRLAPDGRSGVFRERLTSPHFDVPTTAAAYRSRLYLPNARFTTTPTPETTYTLVAVER</sequence>
<dbReference type="InterPro" id="IPR011042">
    <property type="entry name" value="6-blade_b-propeller_TolB-like"/>
</dbReference>
<evidence type="ECO:0008006" key="3">
    <source>
        <dbReference type="Google" id="ProtNLM"/>
    </source>
</evidence>
<dbReference type="Gene3D" id="2.120.10.30">
    <property type="entry name" value="TolB, C-terminal domain"/>
    <property type="match status" value="1"/>
</dbReference>
<dbReference type="PROSITE" id="PS51318">
    <property type="entry name" value="TAT"/>
    <property type="match status" value="1"/>
</dbReference>
<evidence type="ECO:0000313" key="2">
    <source>
        <dbReference type="Proteomes" id="UP000622166"/>
    </source>
</evidence>
<accession>A0A918PH46</accession>
<dbReference type="InterPro" id="IPR006311">
    <property type="entry name" value="TAT_signal"/>
</dbReference>
<keyword evidence="2" id="KW-1185">Reference proteome</keyword>
<comment type="caution">
    <text evidence="1">The sequence shown here is derived from an EMBL/GenBank/DDBJ whole genome shotgun (WGS) entry which is preliminary data.</text>
</comment>
<dbReference type="SUPFAM" id="SSF63825">
    <property type="entry name" value="YWTD domain"/>
    <property type="match status" value="1"/>
</dbReference>
<dbReference type="AlphaFoldDB" id="A0A918PH46"/>
<gene>
    <name evidence="1" type="ORF">GCM10010365_27960</name>
</gene>
<name>A0A918PH46_9ACTN</name>
<evidence type="ECO:0000313" key="1">
    <source>
        <dbReference type="EMBL" id="GGZ07260.1"/>
    </source>
</evidence>
<reference evidence="1" key="1">
    <citation type="journal article" date="2014" name="Int. J. Syst. Evol. Microbiol.">
        <title>Complete genome sequence of Corynebacterium casei LMG S-19264T (=DSM 44701T), isolated from a smear-ripened cheese.</title>
        <authorList>
            <consortium name="US DOE Joint Genome Institute (JGI-PGF)"/>
            <person name="Walter F."/>
            <person name="Albersmeier A."/>
            <person name="Kalinowski J."/>
            <person name="Ruckert C."/>
        </authorList>
    </citation>
    <scope>NUCLEOTIDE SEQUENCE</scope>
    <source>
        <strain evidence="1">JCM 4815</strain>
    </source>
</reference>
<reference evidence="1" key="2">
    <citation type="submission" date="2020-09" db="EMBL/GenBank/DDBJ databases">
        <authorList>
            <person name="Sun Q."/>
            <person name="Ohkuma M."/>
        </authorList>
    </citation>
    <scope>NUCLEOTIDE SEQUENCE</scope>
    <source>
        <strain evidence="1">JCM 4815</strain>
    </source>
</reference>
<organism evidence="1 2">
    <name type="scientific">Streptomyces poonensis</name>
    <dbReference type="NCBI Taxonomy" id="68255"/>
    <lineage>
        <taxon>Bacteria</taxon>
        <taxon>Bacillati</taxon>
        <taxon>Actinomycetota</taxon>
        <taxon>Actinomycetes</taxon>
        <taxon>Kitasatosporales</taxon>
        <taxon>Streptomycetaceae</taxon>
        <taxon>Streptomyces</taxon>
    </lineage>
</organism>
<proteinExistence type="predicted"/>
<dbReference type="RefSeq" id="WP_189858779.1">
    <property type="nucleotide sequence ID" value="NZ_BMVW01000004.1"/>
</dbReference>
<dbReference type="Proteomes" id="UP000622166">
    <property type="component" value="Unassembled WGS sequence"/>
</dbReference>
<dbReference type="EMBL" id="BMVW01000004">
    <property type="protein sequence ID" value="GGZ07260.1"/>
    <property type="molecule type" value="Genomic_DNA"/>
</dbReference>